<accession>A0A840HUG5</accession>
<evidence type="ECO:0000259" key="3">
    <source>
        <dbReference type="Pfam" id="PF12804"/>
    </source>
</evidence>
<keyword evidence="4" id="KW-0548">Nucleotidyltransferase</keyword>
<keyword evidence="2" id="KW-0472">Membrane</keyword>
<evidence type="ECO:0000256" key="2">
    <source>
        <dbReference type="SAM" id="Phobius"/>
    </source>
</evidence>
<keyword evidence="5" id="KW-1185">Reference proteome</keyword>
<dbReference type="Pfam" id="PF12804">
    <property type="entry name" value="NTP_transf_3"/>
    <property type="match status" value="1"/>
</dbReference>
<keyword evidence="2" id="KW-1133">Transmembrane helix</keyword>
<evidence type="ECO:0000313" key="5">
    <source>
        <dbReference type="Proteomes" id="UP000575068"/>
    </source>
</evidence>
<dbReference type="InterPro" id="IPR025877">
    <property type="entry name" value="MobA-like_NTP_Trfase"/>
</dbReference>
<protein>
    <submittedName>
        <fullName evidence="4">GTP:adenosylcobinamide-phosphate guanylyltransferase</fullName>
    </submittedName>
</protein>
<dbReference type="Gene3D" id="3.90.550.10">
    <property type="entry name" value="Spore Coat Polysaccharide Biosynthesis Protein SpsA, Chain A"/>
    <property type="match status" value="1"/>
</dbReference>
<keyword evidence="4" id="KW-0808">Transferase</keyword>
<dbReference type="Proteomes" id="UP000575068">
    <property type="component" value="Unassembled WGS sequence"/>
</dbReference>
<feature type="domain" description="MobA-like NTP transferase" evidence="3">
    <location>
        <begin position="15"/>
        <end position="146"/>
    </location>
</feature>
<dbReference type="EMBL" id="JACHOV010000004">
    <property type="protein sequence ID" value="MBB4641114.1"/>
    <property type="molecule type" value="Genomic_DNA"/>
</dbReference>
<reference evidence="4 5" key="1">
    <citation type="submission" date="2020-08" db="EMBL/GenBank/DDBJ databases">
        <title>Genomic Encyclopedia of Type Strains, Phase IV (KMG-IV): sequencing the most valuable type-strain genomes for metagenomic binning, comparative biology and taxonomic classification.</title>
        <authorList>
            <person name="Goeker M."/>
        </authorList>
    </citation>
    <scope>NUCLEOTIDE SEQUENCE [LARGE SCALE GENOMIC DNA]</scope>
    <source>
        <strain evidence="4 5">DSM 7465</strain>
    </source>
</reference>
<evidence type="ECO:0000313" key="4">
    <source>
        <dbReference type="EMBL" id="MBB4641114.1"/>
    </source>
</evidence>
<name>A0A840HUG5_9SPHN</name>
<dbReference type="GO" id="GO:0016779">
    <property type="term" value="F:nucleotidyltransferase activity"/>
    <property type="evidence" value="ECO:0007669"/>
    <property type="project" value="UniProtKB-KW"/>
</dbReference>
<keyword evidence="1" id="KW-0460">Magnesium</keyword>
<dbReference type="AlphaFoldDB" id="A0A840HUG5"/>
<dbReference type="InterPro" id="IPR029044">
    <property type="entry name" value="Nucleotide-diphossugar_trans"/>
</dbReference>
<keyword evidence="2" id="KW-0812">Transmembrane</keyword>
<organism evidence="4 5">
    <name type="scientific">Rhizorhapis suberifaciens</name>
    <name type="common">corky root of lettuce</name>
    <dbReference type="NCBI Taxonomy" id="13656"/>
    <lineage>
        <taxon>Bacteria</taxon>
        <taxon>Pseudomonadati</taxon>
        <taxon>Pseudomonadota</taxon>
        <taxon>Alphaproteobacteria</taxon>
        <taxon>Sphingomonadales</taxon>
        <taxon>Sphingomonadaceae</taxon>
        <taxon>Rhizorhapis</taxon>
    </lineage>
</organism>
<dbReference type="RefSeq" id="WP_184474921.1">
    <property type="nucleotide sequence ID" value="NZ_JACHOV010000004.1"/>
</dbReference>
<dbReference type="SUPFAM" id="SSF53448">
    <property type="entry name" value="Nucleotide-diphospho-sugar transferases"/>
    <property type="match status" value="1"/>
</dbReference>
<sequence length="269" mass="28955">MKLEHGETATKGICAIVLAGSRPGRDPMADAAGVPLKALVPVAGETMLSRVARTLLTHREIGGVLILAQDTELLSRSSGDALWQADPRVQFIASGSGISSSLAAALGKDAYPALVTTADNVLLTHAMIDSFIEGATKADVAVGMVERRVLLDRYPASRRTWLKFRKGWWSGANLFWFANDKVQPLLSLWQSVEQDRKKGMKIVGAFGPMLLLGAAFRVLTIHRAAAMAGRRLGLNARIVSMPQPEACIDIDKPADLAMAEAILHQRLPV</sequence>
<comment type="caution">
    <text evidence="4">The sequence shown here is derived from an EMBL/GenBank/DDBJ whole genome shotgun (WGS) entry which is preliminary data.</text>
</comment>
<gene>
    <name evidence="4" type="ORF">HNQ99_001418</name>
</gene>
<proteinExistence type="predicted"/>
<feature type="transmembrane region" description="Helical" evidence="2">
    <location>
        <begin position="202"/>
        <end position="221"/>
    </location>
</feature>
<evidence type="ECO:0000256" key="1">
    <source>
        <dbReference type="ARBA" id="ARBA00022842"/>
    </source>
</evidence>